<protein>
    <submittedName>
        <fullName evidence="1">Uncharacterized protein</fullName>
    </submittedName>
</protein>
<accession>A0A4R3Q2S5</accession>
<reference evidence="1 2" key="1">
    <citation type="submission" date="2019-03" db="EMBL/GenBank/DDBJ databases">
        <title>Genomic Encyclopedia of Type Strains, Phase IV (KMG-V): Genome sequencing to study the core and pangenomes of soil and plant-associated prokaryotes.</title>
        <authorList>
            <person name="Whitman W."/>
        </authorList>
    </citation>
    <scope>NUCLEOTIDE SEQUENCE [LARGE SCALE GENOMIC DNA]</scope>
    <source>
        <strain evidence="1 2">Hc14</strain>
    </source>
</reference>
<evidence type="ECO:0000313" key="1">
    <source>
        <dbReference type="EMBL" id="TCU11216.1"/>
    </source>
</evidence>
<organism evidence="1 2">
    <name type="scientific">Rhizobium sullae</name>
    <name type="common">Rhizobium hedysari</name>
    <dbReference type="NCBI Taxonomy" id="50338"/>
    <lineage>
        <taxon>Bacteria</taxon>
        <taxon>Pseudomonadati</taxon>
        <taxon>Pseudomonadota</taxon>
        <taxon>Alphaproteobacteria</taxon>
        <taxon>Hyphomicrobiales</taxon>
        <taxon>Rhizobiaceae</taxon>
        <taxon>Rhizobium/Agrobacterium group</taxon>
        <taxon>Rhizobium</taxon>
    </lineage>
</organism>
<dbReference type="Proteomes" id="UP000294576">
    <property type="component" value="Unassembled WGS sequence"/>
</dbReference>
<dbReference type="AlphaFoldDB" id="A0A4R3Q2S5"/>
<proteinExistence type="predicted"/>
<gene>
    <name evidence="1" type="ORF">EV132_11886</name>
</gene>
<sequence length="54" mass="6098">MSDVAAIRPKTTIANPYGWNTSESYSISDTYRYRVFNELALATIASFGSNSFRR</sequence>
<evidence type="ECO:0000313" key="2">
    <source>
        <dbReference type="Proteomes" id="UP000294576"/>
    </source>
</evidence>
<comment type="caution">
    <text evidence="1">The sequence shown here is derived from an EMBL/GenBank/DDBJ whole genome shotgun (WGS) entry which is preliminary data.</text>
</comment>
<dbReference type="EMBL" id="SMBH01000018">
    <property type="protein sequence ID" value="TCU11216.1"/>
    <property type="molecule type" value="Genomic_DNA"/>
</dbReference>
<name>A0A4R3Q2S5_RHISU</name>